<feature type="transmembrane region" description="Helical" evidence="1">
    <location>
        <begin position="79"/>
        <end position="97"/>
    </location>
</feature>
<evidence type="ECO:0000256" key="1">
    <source>
        <dbReference type="SAM" id="Phobius"/>
    </source>
</evidence>
<name>A0A4U5MEG5_STECR</name>
<dbReference type="EMBL" id="AZBU02000008">
    <property type="protein sequence ID" value="TKR67576.1"/>
    <property type="molecule type" value="Genomic_DNA"/>
</dbReference>
<dbReference type="SUPFAM" id="SSF81321">
    <property type="entry name" value="Family A G protein-coupled receptor-like"/>
    <property type="match status" value="1"/>
</dbReference>
<keyword evidence="4" id="KW-1185">Reference proteome</keyword>
<evidence type="ECO:0000256" key="2">
    <source>
        <dbReference type="SAM" id="SignalP"/>
    </source>
</evidence>
<evidence type="ECO:0000313" key="4">
    <source>
        <dbReference type="Proteomes" id="UP000298663"/>
    </source>
</evidence>
<reference evidence="3 4" key="1">
    <citation type="journal article" date="2015" name="Genome Biol.">
        <title>Comparative genomics of Steinernema reveals deeply conserved gene regulatory networks.</title>
        <authorList>
            <person name="Dillman A.R."/>
            <person name="Macchietto M."/>
            <person name="Porter C.F."/>
            <person name="Rogers A."/>
            <person name="Williams B."/>
            <person name="Antoshechkin I."/>
            <person name="Lee M.M."/>
            <person name="Goodwin Z."/>
            <person name="Lu X."/>
            <person name="Lewis E.E."/>
            <person name="Goodrich-Blair H."/>
            <person name="Stock S.P."/>
            <person name="Adams B.J."/>
            <person name="Sternberg P.W."/>
            <person name="Mortazavi A."/>
        </authorList>
    </citation>
    <scope>NUCLEOTIDE SEQUENCE [LARGE SCALE GENOMIC DNA]</scope>
    <source>
        <strain evidence="3 4">ALL</strain>
    </source>
</reference>
<evidence type="ECO:0008006" key="5">
    <source>
        <dbReference type="Google" id="ProtNLM"/>
    </source>
</evidence>
<dbReference type="OrthoDB" id="5981855at2759"/>
<feature type="signal peptide" evidence="2">
    <location>
        <begin position="1"/>
        <end position="20"/>
    </location>
</feature>
<keyword evidence="2" id="KW-0732">Signal</keyword>
<dbReference type="Gene3D" id="1.20.1070.10">
    <property type="entry name" value="Rhodopsin 7-helix transmembrane proteins"/>
    <property type="match status" value="1"/>
</dbReference>
<keyword evidence="1" id="KW-1133">Transmembrane helix</keyword>
<comment type="caution">
    <text evidence="3">The sequence shown here is derived from an EMBL/GenBank/DDBJ whole genome shotgun (WGS) entry which is preliminary data.</text>
</comment>
<keyword evidence="1" id="KW-0812">Transmembrane</keyword>
<keyword evidence="1" id="KW-0472">Membrane</keyword>
<accession>A0A4U5MEG5</accession>
<gene>
    <name evidence="3" type="ORF">L596_023708</name>
</gene>
<protein>
    <recommendedName>
        <fullName evidence="5">G-protein coupled receptors family 1 profile domain-containing protein</fullName>
    </recommendedName>
</protein>
<dbReference type="AlphaFoldDB" id="A0A4U5MEG5"/>
<reference evidence="3 4" key="2">
    <citation type="journal article" date="2019" name="G3 (Bethesda)">
        <title>Hybrid Assembly of the Genome of the Entomopathogenic Nematode Steinernema carpocapsae Identifies the X-Chromosome.</title>
        <authorList>
            <person name="Serra L."/>
            <person name="Macchietto M."/>
            <person name="Macias-Munoz A."/>
            <person name="McGill C.J."/>
            <person name="Rodriguez I.M."/>
            <person name="Rodriguez B."/>
            <person name="Murad R."/>
            <person name="Mortazavi A."/>
        </authorList>
    </citation>
    <scope>NUCLEOTIDE SEQUENCE [LARGE SCALE GENOMIC DNA]</scope>
    <source>
        <strain evidence="3 4">ALL</strain>
    </source>
</reference>
<dbReference type="Proteomes" id="UP000298663">
    <property type="component" value="Unassembled WGS sequence"/>
</dbReference>
<feature type="chain" id="PRO_5020421728" description="G-protein coupled receptors family 1 profile domain-containing protein" evidence="2">
    <location>
        <begin position="21"/>
        <end position="169"/>
    </location>
</feature>
<organism evidence="3 4">
    <name type="scientific">Steinernema carpocapsae</name>
    <name type="common">Entomopathogenic nematode</name>
    <dbReference type="NCBI Taxonomy" id="34508"/>
    <lineage>
        <taxon>Eukaryota</taxon>
        <taxon>Metazoa</taxon>
        <taxon>Ecdysozoa</taxon>
        <taxon>Nematoda</taxon>
        <taxon>Chromadorea</taxon>
        <taxon>Rhabditida</taxon>
        <taxon>Tylenchina</taxon>
        <taxon>Panagrolaimomorpha</taxon>
        <taxon>Strongyloidoidea</taxon>
        <taxon>Steinernematidae</taxon>
        <taxon>Steinernema</taxon>
    </lineage>
</organism>
<proteinExistence type="predicted"/>
<dbReference type="Pfam" id="PF10320">
    <property type="entry name" value="7TM_GPCR_Srsx"/>
    <property type="match status" value="1"/>
</dbReference>
<evidence type="ECO:0000313" key="3">
    <source>
        <dbReference type="EMBL" id="TKR67576.1"/>
    </source>
</evidence>
<dbReference type="InterPro" id="IPR019424">
    <property type="entry name" value="7TM_GPCR_Srsx"/>
</dbReference>
<feature type="transmembrane region" description="Helical" evidence="1">
    <location>
        <begin position="36"/>
        <end position="58"/>
    </location>
</feature>
<sequence>MVSLIPVCFFLAEFNNVASGFEDSEETMNSTYSHYMVVIMFTFNFSILGLYLIVALKYKLQMEKTSVATRSTQMTFNKIVLGIVVVYFLTWCLPKWFNIIIVYTKQTGNLFEFALIFPEECELVSAALNIFVYGFSHRDLRNALLRTFRQGESVQVLSISAHSSSRPQH</sequence>